<evidence type="ECO:0000256" key="1">
    <source>
        <dbReference type="SAM" id="SignalP"/>
    </source>
</evidence>
<gene>
    <name evidence="2" type="ORF">NEOLI_005382</name>
</gene>
<proteinExistence type="predicted"/>
<evidence type="ECO:0000313" key="3">
    <source>
        <dbReference type="Proteomes" id="UP000186594"/>
    </source>
</evidence>
<accession>A0A1U7LKE9</accession>
<comment type="caution">
    <text evidence="2">The sequence shown here is derived from an EMBL/GenBank/DDBJ whole genome shotgun (WGS) entry which is preliminary data.</text>
</comment>
<reference evidence="2 3" key="1">
    <citation type="submission" date="2016-04" db="EMBL/GenBank/DDBJ databases">
        <title>Evolutionary innovation and constraint leading to complex multicellularity in the Ascomycota.</title>
        <authorList>
            <person name="Cisse O."/>
            <person name="Nguyen A."/>
            <person name="Hewitt D.A."/>
            <person name="Jedd G."/>
            <person name="Stajich J.E."/>
        </authorList>
    </citation>
    <scope>NUCLEOTIDE SEQUENCE [LARGE SCALE GENOMIC DNA]</scope>
    <source>
        <strain evidence="2 3">DAH-3</strain>
    </source>
</reference>
<dbReference type="EMBL" id="LXFE01002266">
    <property type="protein sequence ID" value="OLL23119.1"/>
    <property type="molecule type" value="Genomic_DNA"/>
</dbReference>
<feature type="chain" id="PRO_5012527383" evidence="1">
    <location>
        <begin position="18"/>
        <end position="145"/>
    </location>
</feature>
<organism evidence="2 3">
    <name type="scientific">Neolecta irregularis (strain DAH-3)</name>
    <dbReference type="NCBI Taxonomy" id="1198029"/>
    <lineage>
        <taxon>Eukaryota</taxon>
        <taxon>Fungi</taxon>
        <taxon>Dikarya</taxon>
        <taxon>Ascomycota</taxon>
        <taxon>Taphrinomycotina</taxon>
        <taxon>Neolectales</taxon>
        <taxon>Neolectaceae</taxon>
        <taxon>Neolecta</taxon>
    </lineage>
</organism>
<dbReference type="Proteomes" id="UP000186594">
    <property type="component" value="Unassembled WGS sequence"/>
</dbReference>
<name>A0A1U7LKE9_NEOID</name>
<keyword evidence="1" id="KW-0732">Signal</keyword>
<protein>
    <submittedName>
        <fullName evidence="2">Uncharacterized protein</fullName>
    </submittedName>
</protein>
<feature type="signal peptide" evidence="1">
    <location>
        <begin position="1"/>
        <end position="17"/>
    </location>
</feature>
<dbReference type="AlphaFoldDB" id="A0A1U7LKE9"/>
<keyword evidence="3" id="KW-1185">Reference proteome</keyword>
<sequence>MDFLAIIACFILTFCVADTTVPNGIWYFKKVGVGNIPLSMTIDHRLIVGGADENMWVNGLHPGYGAISVYTFATNGKILMGVDKTHLDQIVAFLDVPDQHNRFSINVNQLEYDNVGTFFECTSKQISITLSQNCPTSGSIFMSCR</sequence>
<evidence type="ECO:0000313" key="2">
    <source>
        <dbReference type="EMBL" id="OLL23119.1"/>
    </source>
</evidence>